<reference evidence="8" key="1">
    <citation type="submission" date="2025-08" db="UniProtKB">
        <authorList>
            <consortium name="Ensembl"/>
        </authorList>
    </citation>
    <scope>IDENTIFICATION</scope>
</reference>
<evidence type="ECO:0000256" key="2">
    <source>
        <dbReference type="ARBA" id="ARBA00023054"/>
    </source>
</evidence>
<dbReference type="Ensembl" id="ENSSTUT00000116416.1">
    <property type="protein sequence ID" value="ENSSTUP00000108707.1"/>
    <property type="gene ID" value="ENSSTUG00000048203.1"/>
</dbReference>
<keyword evidence="7" id="KW-0812">Transmembrane</keyword>
<evidence type="ECO:0000256" key="3">
    <source>
        <dbReference type="ARBA" id="ARBA00023179"/>
    </source>
</evidence>
<dbReference type="SUPFAM" id="SSF57997">
    <property type="entry name" value="Tropomyosin"/>
    <property type="match status" value="1"/>
</dbReference>
<evidence type="ECO:0000256" key="6">
    <source>
        <dbReference type="SAM" id="Coils"/>
    </source>
</evidence>
<reference evidence="8" key="2">
    <citation type="submission" date="2025-09" db="UniProtKB">
        <authorList>
            <consortium name="Ensembl"/>
        </authorList>
    </citation>
    <scope>IDENTIFICATION</scope>
</reference>
<gene>
    <name evidence="8" type="primary">TPM1</name>
</gene>
<dbReference type="Proteomes" id="UP000472277">
    <property type="component" value="Chromosome 17"/>
</dbReference>
<dbReference type="Gene3D" id="1.20.5.170">
    <property type="match status" value="1"/>
</dbReference>
<evidence type="ECO:0000256" key="5">
    <source>
        <dbReference type="RuleBase" id="RU004515"/>
    </source>
</evidence>
<dbReference type="PROSITE" id="PS00326">
    <property type="entry name" value="TROPOMYOSIN"/>
    <property type="match status" value="1"/>
</dbReference>
<evidence type="ECO:0000256" key="1">
    <source>
        <dbReference type="ARBA" id="ARBA00009036"/>
    </source>
</evidence>
<proteinExistence type="inferred from homology"/>
<evidence type="ECO:0000313" key="9">
    <source>
        <dbReference type="Proteomes" id="UP000472277"/>
    </source>
</evidence>
<evidence type="ECO:0000256" key="7">
    <source>
        <dbReference type="SAM" id="Phobius"/>
    </source>
</evidence>
<keyword evidence="7" id="KW-1133">Transmembrane helix</keyword>
<protein>
    <submittedName>
        <fullName evidence="8">Tropomyosin 1</fullName>
    </submittedName>
</protein>
<dbReference type="InterPro" id="IPR000533">
    <property type="entry name" value="Tropomyosin"/>
</dbReference>
<dbReference type="Gene3D" id="1.20.5.340">
    <property type="match status" value="1"/>
</dbReference>
<dbReference type="Pfam" id="PF00261">
    <property type="entry name" value="Tropomyosin"/>
    <property type="match status" value="1"/>
</dbReference>
<keyword evidence="9" id="KW-1185">Reference proteome</keyword>
<feature type="coiled-coil region" evidence="6">
    <location>
        <begin position="7"/>
        <end position="223"/>
    </location>
</feature>
<evidence type="ECO:0000313" key="8">
    <source>
        <dbReference type="Ensembl" id="ENSSTUP00000108707.1"/>
    </source>
</evidence>
<keyword evidence="4" id="KW-0009">Actin-binding</keyword>
<name>A0A674ELZ4_SALTR</name>
<dbReference type="AlphaFoldDB" id="A0A674ELZ4"/>
<organism evidence="8 9">
    <name type="scientific">Salmo trutta</name>
    <name type="common">Brown trout</name>
    <dbReference type="NCBI Taxonomy" id="8032"/>
    <lineage>
        <taxon>Eukaryota</taxon>
        <taxon>Metazoa</taxon>
        <taxon>Chordata</taxon>
        <taxon>Craniata</taxon>
        <taxon>Vertebrata</taxon>
        <taxon>Euteleostomi</taxon>
        <taxon>Actinopterygii</taxon>
        <taxon>Neopterygii</taxon>
        <taxon>Teleostei</taxon>
        <taxon>Protacanthopterygii</taxon>
        <taxon>Salmoniformes</taxon>
        <taxon>Salmonidae</taxon>
        <taxon>Salmoninae</taxon>
        <taxon>Salmo</taxon>
    </lineage>
</organism>
<accession>A0A674ELZ4</accession>
<comment type="similarity">
    <text evidence="1 5">Belongs to the tropomyosin family.</text>
</comment>
<evidence type="ECO:0000256" key="4">
    <source>
        <dbReference type="ARBA" id="ARBA00023203"/>
    </source>
</evidence>
<dbReference type="GO" id="GO:0003779">
    <property type="term" value="F:actin binding"/>
    <property type="evidence" value="ECO:0007669"/>
    <property type="project" value="UniProtKB-KW"/>
</dbReference>
<dbReference type="PRINTS" id="PR00194">
    <property type="entry name" value="TROPOMYOSIN"/>
</dbReference>
<keyword evidence="3" id="KW-0514">Muscle protein</keyword>
<feature type="transmembrane region" description="Helical" evidence="7">
    <location>
        <begin position="234"/>
        <end position="259"/>
    </location>
</feature>
<dbReference type="FunFam" id="1.20.5.170:FF:000001">
    <property type="entry name" value="Tropomyosin alpha-1 chain isoform 1"/>
    <property type="match status" value="1"/>
</dbReference>
<dbReference type="PANTHER" id="PTHR19269">
    <property type="entry name" value="TROPOMYOSIN"/>
    <property type="match status" value="1"/>
</dbReference>
<sequence>MAGITSLEAVKRKIKTLQQQADGAEERTERLQRELGLERKARESAEADVASLNRRIQLVEEELDRAQERLTTALTKLEEAEKAADESERGMKVIENRASKDEEKMELQEIQLKEAKHIAEEADRKYEEVARKLVIIESDMERTEERAELSEGRIRRAEDELRVLEQSLKSLTASEAKYSHKEDKYEEEMKVLTDKLKEAETRAEFAERSVAKLEKTIDDLEGITFLQLISKLCFGLFGLGLHFILSVGFIHGHSVSVYFPNLFKRRKSSSLFFLHLNLIFSTSHFHYYQCLLSNTHPLSPSTFGLQLSGNYIGIWTFDRSSSSLYLRLFIDWVAFA</sequence>
<keyword evidence="7" id="KW-0472">Membrane</keyword>
<dbReference type="GeneTree" id="ENSGT01030000234542"/>
<keyword evidence="2 6" id="KW-0175">Coiled coil</keyword>